<keyword evidence="1 4" id="KW-0963">Cytoplasm</keyword>
<dbReference type="InterPro" id="IPR019382">
    <property type="entry name" value="eIF3l"/>
</dbReference>
<evidence type="ECO:0000256" key="2">
    <source>
        <dbReference type="ARBA" id="ARBA00022540"/>
    </source>
</evidence>
<comment type="subunit">
    <text evidence="4">Component of the eukaryotic translation initiation factor 3 (eIF-3) complex.</text>
</comment>
<feature type="region of interest" description="Disordered" evidence="5">
    <location>
        <begin position="1"/>
        <end position="21"/>
    </location>
</feature>
<dbReference type="Pfam" id="PF10255">
    <property type="entry name" value="Paf67"/>
    <property type="match status" value="2"/>
</dbReference>
<dbReference type="EMBL" id="JANCYW010000019">
    <property type="protein sequence ID" value="KAK4538637.1"/>
    <property type="molecule type" value="Genomic_DNA"/>
</dbReference>
<evidence type="ECO:0000313" key="7">
    <source>
        <dbReference type="Proteomes" id="UP001301350"/>
    </source>
</evidence>
<dbReference type="GO" id="GO:0033290">
    <property type="term" value="C:eukaryotic 48S preinitiation complex"/>
    <property type="evidence" value="ECO:0007669"/>
    <property type="project" value="UniProtKB-UniRule"/>
</dbReference>
<name>A0AAV9J206_CYACA</name>
<dbReference type="GO" id="GO:0005852">
    <property type="term" value="C:eukaryotic translation initiation factor 3 complex"/>
    <property type="evidence" value="ECO:0007669"/>
    <property type="project" value="UniProtKB-UniRule"/>
</dbReference>
<dbReference type="GO" id="GO:0016282">
    <property type="term" value="C:eukaryotic 43S preinitiation complex"/>
    <property type="evidence" value="ECO:0007669"/>
    <property type="project" value="UniProtKB-UniRule"/>
</dbReference>
<dbReference type="PANTHER" id="PTHR13242:SF0">
    <property type="entry name" value="EUKARYOTIC TRANSLATION INITIATION FACTOR 3 SUBUNIT L"/>
    <property type="match status" value="1"/>
</dbReference>
<protein>
    <recommendedName>
        <fullName evidence="4">Eukaryotic translation initiation factor 3 subunit L</fullName>
        <shortName evidence="4">eIF3l</shortName>
    </recommendedName>
</protein>
<dbReference type="GO" id="GO:0003743">
    <property type="term" value="F:translation initiation factor activity"/>
    <property type="evidence" value="ECO:0007669"/>
    <property type="project" value="UniProtKB-UniRule"/>
</dbReference>
<dbReference type="Proteomes" id="UP001301350">
    <property type="component" value="Unassembled WGS sequence"/>
</dbReference>
<proteinExistence type="inferred from homology"/>
<evidence type="ECO:0000256" key="5">
    <source>
        <dbReference type="SAM" id="MobiDB-lite"/>
    </source>
</evidence>
<sequence length="668" mass="74324">MEETAVSSSPETAEQALSNEAAAVPESVSPFLQRLYGTFCSGAVEELHSLYEATFTRLSERHFKNVPWPSAEAVARLLSAGGAGGDIDDEGDEGSSTDLKVFLLLYKELCYRHIHTRLHPTLTQRFESWENYLELFDRALDETLLEYDLPASWVWDILDEFLYHYEVYCQYRVRGRDNKTAEEEAYVRESGASVWNARHVLEYLQALVNKSGIGAWLQGDAAWAPADHGPAAGLGAASSATDGFADGHAAVDDADADDDDAADDACLRTADDGAPSAAPLAAQSTLYRHLGYYAMVALLRAQVSLGDYRMALAVVEPLELLEADAAAIPSTAPTAASATATGARDTRLYTQVTACHVSLYYYAGFACLMLHRYEQAIRLLGTTVHTISRTRQFHTRSYQYEHVNKRLDQMLAMVGIAHCVSHVYIEESLNAWLRDKYGERLTRMRMGELAIFEELYAHACPKFASPAIAAASKQQFMRDMRQFAADIHAPLRSCLRIYRSIHLRKLAEYLELDGSDEERMENIRAALLALKLKSGAAASGEGDGLATAADLDFLIDEHGLVRTQEWRPSRRHADYLLRSISRLGEQAALFRRVQRERLVASAAAHARKVEARRRAELTAQRQLEERERERQEREERERQAREAAAVVAARPMSLAERLRSGGGGGGGW</sequence>
<dbReference type="GO" id="GO:0001732">
    <property type="term" value="P:formation of cytoplasmic translation initiation complex"/>
    <property type="evidence" value="ECO:0007669"/>
    <property type="project" value="UniProtKB-UniRule"/>
</dbReference>
<reference evidence="6 7" key="1">
    <citation type="submission" date="2022-07" db="EMBL/GenBank/DDBJ databases">
        <title>Genome-wide signatures of adaptation to extreme environments.</title>
        <authorList>
            <person name="Cho C.H."/>
            <person name="Yoon H.S."/>
        </authorList>
    </citation>
    <scope>NUCLEOTIDE SEQUENCE [LARGE SCALE GENOMIC DNA]</scope>
    <source>
        <strain evidence="6 7">DBV 063 E5</strain>
    </source>
</reference>
<comment type="function">
    <text evidence="4">Component of the eukaryotic translation initiation factor 3 (eIF-3) complex, which is involved in protein synthesis of a specialized repertoire of mRNAs and, together with other initiation factors, stimulates binding of mRNA and methionyl-tRNAi to the 40S ribosome. The eIF-3 complex specifically targets and initiates translation of a subset of mRNAs involved in cell proliferation.</text>
</comment>
<gene>
    <name evidence="6" type="ORF">CDCA_CDCA19G4662</name>
</gene>
<keyword evidence="2 4" id="KW-0396">Initiation factor</keyword>
<feature type="compositionally biased region" description="Polar residues" evidence="5">
    <location>
        <begin position="1"/>
        <end position="18"/>
    </location>
</feature>
<feature type="compositionally biased region" description="Basic and acidic residues" evidence="5">
    <location>
        <begin position="621"/>
        <end position="641"/>
    </location>
</feature>
<comment type="similarity">
    <text evidence="4">Belongs to the eIF-3 subunit L family.</text>
</comment>
<keyword evidence="7" id="KW-1185">Reference proteome</keyword>
<comment type="caution">
    <text evidence="6">The sequence shown here is derived from an EMBL/GenBank/DDBJ whole genome shotgun (WGS) entry which is preliminary data.</text>
</comment>
<comment type="subcellular location">
    <subcellularLocation>
        <location evidence="4">Cytoplasm</location>
    </subcellularLocation>
</comment>
<organism evidence="6 7">
    <name type="scientific">Cyanidium caldarium</name>
    <name type="common">Red alga</name>
    <dbReference type="NCBI Taxonomy" id="2771"/>
    <lineage>
        <taxon>Eukaryota</taxon>
        <taxon>Rhodophyta</taxon>
        <taxon>Bangiophyceae</taxon>
        <taxon>Cyanidiales</taxon>
        <taxon>Cyanidiaceae</taxon>
        <taxon>Cyanidium</taxon>
    </lineage>
</organism>
<dbReference type="AlphaFoldDB" id="A0AAV9J206"/>
<evidence type="ECO:0000256" key="3">
    <source>
        <dbReference type="ARBA" id="ARBA00022917"/>
    </source>
</evidence>
<feature type="region of interest" description="Disordered" evidence="5">
    <location>
        <begin position="621"/>
        <end position="647"/>
    </location>
</feature>
<evidence type="ECO:0000256" key="4">
    <source>
        <dbReference type="HAMAP-Rule" id="MF_03011"/>
    </source>
</evidence>
<evidence type="ECO:0000313" key="6">
    <source>
        <dbReference type="EMBL" id="KAK4538637.1"/>
    </source>
</evidence>
<evidence type="ECO:0000256" key="1">
    <source>
        <dbReference type="ARBA" id="ARBA00022490"/>
    </source>
</evidence>
<dbReference type="HAMAP" id="MF_03011">
    <property type="entry name" value="eIF3l"/>
    <property type="match status" value="1"/>
</dbReference>
<accession>A0AAV9J206</accession>
<keyword evidence="3 4" id="KW-0648">Protein biosynthesis</keyword>
<dbReference type="PANTHER" id="PTHR13242">
    <property type="entry name" value="EUKARYOTIC TRANSLATION INITIATION FACTOR 3"/>
    <property type="match status" value="1"/>
</dbReference>